<evidence type="ECO:0000313" key="3">
    <source>
        <dbReference type="EMBL" id="SVE55779.1"/>
    </source>
</evidence>
<dbReference type="GO" id="GO:0030170">
    <property type="term" value="F:pyridoxal phosphate binding"/>
    <property type="evidence" value="ECO:0007669"/>
    <property type="project" value="InterPro"/>
</dbReference>
<protein>
    <recommendedName>
        <fullName evidence="2">Alanine racemase N-terminal domain-containing protein</fullName>
    </recommendedName>
</protein>
<organism evidence="3">
    <name type="scientific">marine metagenome</name>
    <dbReference type="NCBI Taxonomy" id="408172"/>
    <lineage>
        <taxon>unclassified sequences</taxon>
        <taxon>metagenomes</taxon>
        <taxon>ecological metagenomes</taxon>
    </lineage>
</organism>
<dbReference type="PROSITE" id="PS01211">
    <property type="entry name" value="UPF0001"/>
    <property type="match status" value="1"/>
</dbReference>
<keyword evidence="1" id="KW-0663">Pyridoxal phosphate</keyword>
<proteinExistence type="predicted"/>
<evidence type="ECO:0000259" key="2">
    <source>
        <dbReference type="Pfam" id="PF01168"/>
    </source>
</evidence>
<dbReference type="PANTHER" id="PTHR10146">
    <property type="entry name" value="PROLINE SYNTHETASE CO-TRANSCRIBED BACTERIAL HOMOLOG PROTEIN"/>
    <property type="match status" value="1"/>
</dbReference>
<accession>A0A383EGL4</accession>
<feature type="non-terminal residue" evidence="3">
    <location>
        <position position="1"/>
    </location>
</feature>
<dbReference type="PANTHER" id="PTHR10146:SF14">
    <property type="entry name" value="PYRIDOXAL PHOSPHATE HOMEOSTASIS PROTEIN"/>
    <property type="match status" value="1"/>
</dbReference>
<dbReference type="InterPro" id="IPR001608">
    <property type="entry name" value="Ala_racemase_N"/>
</dbReference>
<dbReference type="InterPro" id="IPR029066">
    <property type="entry name" value="PLP-binding_barrel"/>
</dbReference>
<sequence>RTGVRFLGENKVQEARDKIETLGHNGLEWHFIGRLQKNKVKFIFDLFDLIHSVDNSALAEAIHKKAQIRGSHMPILLQVNMSGEKSKLGMDPLDVPNEIYKLAQFEGVKIRGLMTIPPHDSNPENSRPYYARLRELRDTCFNLNVPGIQMGELSMGMSNDYEVAVEEGATLVRVGTGLFGPRLSGRKDTVG</sequence>
<feature type="domain" description="Alanine racemase N-terminal" evidence="2">
    <location>
        <begin position="3"/>
        <end position="181"/>
    </location>
</feature>
<evidence type="ECO:0000256" key="1">
    <source>
        <dbReference type="ARBA" id="ARBA00022898"/>
    </source>
</evidence>
<dbReference type="PIRSF" id="PIRSF004848">
    <property type="entry name" value="YBL036c_PLPDEIII"/>
    <property type="match status" value="1"/>
</dbReference>
<name>A0A383EGL4_9ZZZZ</name>
<reference evidence="3" key="1">
    <citation type="submission" date="2018-05" db="EMBL/GenBank/DDBJ databases">
        <authorList>
            <person name="Lanie J.A."/>
            <person name="Ng W.-L."/>
            <person name="Kazmierczak K.M."/>
            <person name="Andrzejewski T.M."/>
            <person name="Davidsen T.M."/>
            <person name="Wayne K.J."/>
            <person name="Tettelin H."/>
            <person name="Glass J.I."/>
            <person name="Rusch D."/>
            <person name="Podicherti R."/>
            <person name="Tsui H.-C.T."/>
            <person name="Winkler M.E."/>
        </authorList>
    </citation>
    <scope>NUCLEOTIDE SEQUENCE</scope>
</reference>
<dbReference type="Pfam" id="PF01168">
    <property type="entry name" value="Ala_racemase_N"/>
    <property type="match status" value="1"/>
</dbReference>
<dbReference type="AlphaFoldDB" id="A0A383EGL4"/>
<dbReference type="CDD" id="cd00635">
    <property type="entry name" value="PLPDE_III_YBL036c_like"/>
    <property type="match status" value="1"/>
</dbReference>
<dbReference type="EMBL" id="UINC01225625">
    <property type="protein sequence ID" value="SVE55779.1"/>
    <property type="molecule type" value="Genomic_DNA"/>
</dbReference>
<dbReference type="InterPro" id="IPR011078">
    <property type="entry name" value="PyrdxlP_homeostasis"/>
</dbReference>
<dbReference type="Gene3D" id="3.20.20.10">
    <property type="entry name" value="Alanine racemase"/>
    <property type="match status" value="1"/>
</dbReference>
<dbReference type="SUPFAM" id="SSF51419">
    <property type="entry name" value="PLP-binding barrel"/>
    <property type="match status" value="1"/>
</dbReference>
<dbReference type="NCBIfam" id="TIGR00044">
    <property type="entry name" value="YggS family pyridoxal phosphate-dependent enzyme"/>
    <property type="match status" value="1"/>
</dbReference>
<gene>
    <name evidence="3" type="ORF">METZ01_LOCUS508633</name>
</gene>